<feature type="domain" description="Carrier" evidence="5">
    <location>
        <begin position="1063"/>
        <end position="1137"/>
    </location>
</feature>
<dbReference type="Gene3D" id="3.40.50.980">
    <property type="match status" value="10"/>
</dbReference>
<reference evidence="6 7" key="1">
    <citation type="journal article" date="2005" name="Proc. Natl. Acad. Sci. U.S.A.">
        <title>Comparison of the complete genome sequences of Pseudomonas syringae pv. syringae B728a and pv. tomato DC3000.</title>
        <authorList>
            <person name="Feil H."/>
            <person name="Feil W.S."/>
            <person name="Chain P."/>
            <person name="Larimer F."/>
            <person name="Dibartolo G."/>
            <person name="Copeland A."/>
            <person name="Lykidis A."/>
            <person name="Trong S."/>
            <person name="Nolan M."/>
            <person name="Goltsman E."/>
            <person name="Thiel J."/>
            <person name="Malfatti S."/>
            <person name="Loper J.E."/>
            <person name="Lapidus A."/>
            <person name="Detter J.C."/>
            <person name="Land M."/>
            <person name="Richardson P.M."/>
            <person name="Kyrpides N.C."/>
            <person name="Ivanova N."/>
            <person name="Lindow S.E."/>
        </authorList>
    </citation>
    <scope>NUCLEOTIDE SEQUENCE [LARGE SCALE GENOMIC DNA]</scope>
    <source>
        <strain evidence="6 7">B728a</strain>
    </source>
</reference>
<dbReference type="PROSITE" id="PS50075">
    <property type="entry name" value="CARRIER"/>
    <property type="match status" value="5"/>
</dbReference>
<dbReference type="InterPro" id="IPR009081">
    <property type="entry name" value="PP-bd_ACP"/>
</dbReference>
<dbReference type="PANTHER" id="PTHR45527:SF1">
    <property type="entry name" value="FATTY ACID SYNTHASE"/>
    <property type="match status" value="1"/>
</dbReference>
<dbReference type="InterPro" id="IPR020845">
    <property type="entry name" value="AMP-binding_CS"/>
</dbReference>
<dbReference type="Gene3D" id="3.30.300.30">
    <property type="match status" value="5"/>
</dbReference>
<dbReference type="InterPro" id="IPR036736">
    <property type="entry name" value="ACP-like_sf"/>
</dbReference>
<dbReference type="InterPro" id="IPR023213">
    <property type="entry name" value="CAT-like_dom_sf"/>
</dbReference>
<dbReference type="InterPro" id="IPR010071">
    <property type="entry name" value="AA_adenyl_dom"/>
</dbReference>
<feature type="domain" description="Carrier" evidence="5">
    <location>
        <begin position="2142"/>
        <end position="2216"/>
    </location>
</feature>
<feature type="domain" description="Carrier" evidence="5">
    <location>
        <begin position="4304"/>
        <end position="4378"/>
    </location>
</feature>
<evidence type="ECO:0000259" key="5">
    <source>
        <dbReference type="PROSITE" id="PS50075"/>
    </source>
</evidence>
<dbReference type="Gene3D" id="3.30.559.30">
    <property type="entry name" value="Nonribosomal peptide synthetase, condensation domain"/>
    <property type="match status" value="5"/>
</dbReference>
<dbReference type="Pfam" id="PF00550">
    <property type="entry name" value="PP-binding"/>
    <property type="match status" value="5"/>
</dbReference>
<dbReference type="STRING" id="205918.Psyr_2615"/>
<dbReference type="NCBIfam" id="TIGR01733">
    <property type="entry name" value="AA-adenyl-dom"/>
    <property type="match status" value="5"/>
</dbReference>
<dbReference type="Pfam" id="PF00501">
    <property type="entry name" value="AMP-binding"/>
    <property type="match status" value="5"/>
</dbReference>
<name>Q4ZT68_PSEU2</name>
<feature type="domain" description="Carrier" evidence="5">
    <location>
        <begin position="5377"/>
        <end position="5451"/>
    </location>
</feature>
<dbReference type="NCBIfam" id="NF003417">
    <property type="entry name" value="PRK04813.1"/>
    <property type="match status" value="5"/>
</dbReference>
<dbReference type="EMBL" id="CP000075">
    <property type="protein sequence ID" value="AAY37654.1"/>
    <property type="molecule type" value="Genomic_DNA"/>
</dbReference>
<dbReference type="Gene3D" id="2.30.38.10">
    <property type="entry name" value="Luciferase, Domain 3"/>
    <property type="match status" value="5"/>
</dbReference>
<evidence type="ECO:0000256" key="4">
    <source>
        <dbReference type="ARBA" id="ARBA00022553"/>
    </source>
</evidence>
<dbReference type="FunFam" id="1.10.1200.10:FF:000005">
    <property type="entry name" value="Nonribosomal peptide synthetase 1"/>
    <property type="match status" value="5"/>
</dbReference>
<protein>
    <submittedName>
        <fullName evidence="6">Amino acid adenylation</fullName>
    </submittedName>
</protein>
<organism evidence="6 7">
    <name type="scientific">Pseudomonas syringae pv. syringae (strain B728a)</name>
    <dbReference type="NCBI Taxonomy" id="205918"/>
    <lineage>
        <taxon>Bacteria</taxon>
        <taxon>Pseudomonadati</taxon>
        <taxon>Pseudomonadota</taxon>
        <taxon>Gammaproteobacteria</taxon>
        <taxon>Pseudomonadales</taxon>
        <taxon>Pseudomonadaceae</taxon>
        <taxon>Pseudomonas</taxon>
        <taxon>Pseudomonas syringae</taxon>
    </lineage>
</organism>
<dbReference type="OrthoDB" id="9757559at2"/>
<dbReference type="Pfam" id="PF13193">
    <property type="entry name" value="AMP-binding_C"/>
    <property type="match status" value="5"/>
</dbReference>
<keyword evidence="4" id="KW-0597">Phosphoprotein</keyword>
<feature type="domain" description="Carrier" evidence="5">
    <location>
        <begin position="3218"/>
        <end position="3292"/>
    </location>
</feature>
<dbReference type="FunFam" id="3.30.300.30:FF:000010">
    <property type="entry name" value="Enterobactin synthetase component F"/>
    <property type="match status" value="5"/>
</dbReference>
<dbReference type="CDD" id="cd17643">
    <property type="entry name" value="A_NRPS_Cytc1-like"/>
    <property type="match status" value="1"/>
</dbReference>
<evidence type="ECO:0000256" key="1">
    <source>
        <dbReference type="ARBA" id="ARBA00001957"/>
    </source>
</evidence>
<dbReference type="FunFam" id="3.40.50.12780:FF:000012">
    <property type="entry name" value="Non-ribosomal peptide synthetase"/>
    <property type="match status" value="4"/>
</dbReference>
<dbReference type="SUPFAM" id="SSF52777">
    <property type="entry name" value="CoA-dependent acyltransferases"/>
    <property type="match status" value="10"/>
</dbReference>
<comment type="cofactor">
    <cofactor evidence="1">
        <name>pantetheine 4'-phosphate</name>
        <dbReference type="ChEBI" id="CHEBI:47942"/>
    </cofactor>
</comment>
<dbReference type="Gene3D" id="3.30.559.10">
    <property type="entry name" value="Chloramphenicol acetyltransferase-like domain"/>
    <property type="match status" value="5"/>
</dbReference>
<dbReference type="PROSITE" id="PS00455">
    <property type="entry name" value="AMP_BINDING"/>
    <property type="match status" value="5"/>
</dbReference>
<dbReference type="InterPro" id="IPR045851">
    <property type="entry name" value="AMP-bd_C_sf"/>
</dbReference>
<dbReference type="CDD" id="cd19544">
    <property type="entry name" value="E-C_NRPS"/>
    <property type="match status" value="5"/>
</dbReference>
<evidence type="ECO:0000313" key="7">
    <source>
        <dbReference type="Proteomes" id="UP000000426"/>
    </source>
</evidence>
<dbReference type="GO" id="GO:0031177">
    <property type="term" value="F:phosphopantetheine binding"/>
    <property type="evidence" value="ECO:0007669"/>
    <property type="project" value="InterPro"/>
</dbReference>
<dbReference type="FunFam" id="3.40.50.980:FF:000002">
    <property type="entry name" value="Enterobactin synthetase component F"/>
    <property type="match status" value="1"/>
</dbReference>
<dbReference type="SMART" id="SM00823">
    <property type="entry name" value="PKS_PP"/>
    <property type="match status" value="5"/>
</dbReference>
<dbReference type="RefSeq" id="WP_011267824.1">
    <property type="nucleotide sequence ID" value="NC_007005.1"/>
</dbReference>
<dbReference type="CDD" id="cd12117">
    <property type="entry name" value="A_NRPS_Srf_like"/>
    <property type="match status" value="1"/>
</dbReference>
<dbReference type="InterPro" id="IPR006162">
    <property type="entry name" value="Ppantetheine_attach_site"/>
</dbReference>
<evidence type="ECO:0000256" key="3">
    <source>
        <dbReference type="ARBA" id="ARBA00022450"/>
    </source>
</evidence>
<proteinExistence type="inferred from homology"/>
<dbReference type="FunFam" id="3.30.559.30:FF:000028">
    <property type="entry name" value="Non-ribosomal peptide synthetase OfaC"/>
    <property type="match status" value="4"/>
</dbReference>
<dbReference type="InterPro" id="IPR020806">
    <property type="entry name" value="PKS_PP-bd"/>
</dbReference>
<dbReference type="PANTHER" id="PTHR45527">
    <property type="entry name" value="NONRIBOSOMAL PEPTIDE SYNTHETASE"/>
    <property type="match status" value="1"/>
</dbReference>
<dbReference type="PROSITE" id="PS00012">
    <property type="entry name" value="PHOSPHOPANTETHEINE"/>
    <property type="match status" value="3"/>
</dbReference>
<dbReference type="Pfam" id="PF00668">
    <property type="entry name" value="Condensation"/>
    <property type="match status" value="5"/>
</dbReference>
<dbReference type="InterPro" id="IPR000873">
    <property type="entry name" value="AMP-dep_synth/lig_dom"/>
</dbReference>
<dbReference type="InterPro" id="IPR044894">
    <property type="entry name" value="TubC_N_sf"/>
</dbReference>
<dbReference type="KEGG" id="psb:Psyr_2615"/>
<dbReference type="InterPro" id="IPR001242">
    <property type="entry name" value="Condensation_dom"/>
</dbReference>
<dbReference type="SUPFAM" id="SSF47336">
    <property type="entry name" value="ACP-like"/>
    <property type="match status" value="5"/>
</dbReference>
<dbReference type="GO" id="GO:0005737">
    <property type="term" value="C:cytoplasm"/>
    <property type="evidence" value="ECO:0007669"/>
    <property type="project" value="TreeGrafter"/>
</dbReference>
<keyword evidence="3" id="KW-0596">Phosphopantetheine</keyword>
<dbReference type="PATRIC" id="fig|205918.7.peg.2679"/>
<dbReference type="FunFam" id="3.30.559.10:FF:000064">
    <property type="entry name" value="Non-ribosomal peptide synthetase OfaC"/>
    <property type="match status" value="4"/>
</dbReference>
<accession>Q4ZT68</accession>
<dbReference type="GO" id="GO:0003824">
    <property type="term" value="F:catalytic activity"/>
    <property type="evidence" value="ECO:0007669"/>
    <property type="project" value="InterPro"/>
</dbReference>
<dbReference type="Gene3D" id="1.10.1200.10">
    <property type="entry name" value="ACP-like"/>
    <property type="match status" value="5"/>
</dbReference>
<gene>
    <name evidence="6" type="ordered locus">Psyr_2615</name>
</gene>
<dbReference type="FunFam" id="2.30.38.10:FF:000001">
    <property type="entry name" value="Non-ribosomal peptide synthetase PvdI"/>
    <property type="match status" value="4"/>
</dbReference>
<dbReference type="HOGENOM" id="CLU_223436_0_0_6"/>
<sequence>MSMIELLAVLEEKDVQLAVKGDQLVVSGKRQSLMEPAVLALLRENKAALIELINAGEYYSGKADEVEVPAQAITPGCEHITPAMLPLIKLDQAAIETIVARVPGGVRNVQDIYSLAPLQEGILYHHIAAEQGDPYVLQAQFTIASRERFDEFTTALQQVIDRHDILRTSVVWEGLAEPVQVVWRKADLVLSEIIIDPAAGPASEQLQQRFDPRHYRLDISQAPLLRLAFTHDVANQCWVAMLLFHHIAIDHAALDLVQHEIHAHLYGQAHTLGEPVPYRNYVAQSRLGVTNKQHEGFFHEMLGDIDEPTLPFGLHDVRGDGHGIEEAHQTLPAELSQRLRAQARQQGVSAASLHHLAWAQVLGRLCGRNDVVFGTVLLGRMQGGNGARRALGMFINTLPLRVAVGEQEVRAGVKATHARLTTLLGHEHASLALAQRCSGVAAPTPLFSALLNYRHSSAEAVTGQAIQLWEGIEVRGGEERTNYPLILSLDDLGEGFSLNVQAVAGIGAQRVCGYMQTALESLVHALEQTPHASLNSLPILPAAEREQLLVGFNGTKLDYPSQQTIHGLFEAQVERTPQAVAVVYGEQRLTYHELNQQANRLAHALLKQGVQPDSRVGICVERGAEMVVGLLAILKAGGGYVPLDPAYPVERIAYMLQDSAPAAVLAQTATQRLLADVSAPVINLDQCNWQDESVQNPKVAGLISAHLAYLIYTSGSTGLPKGVMIEHRNTVNFLTWAHNAFEGSVLEKTLFSTSLNFDLAVYECFAPLTSGGSIKVVRNVLELQHGEHDIGLINTVPSALKALLDVNGLPDSVHTVNVAGEALKRNLVENLFEKTGVQRLCNLYGPSETTTYSSWVAMDREDGFAPHIGKPVGNTQFYLLDEQRQPVPLGVAGEIYIGGAGVARGYLNRDDLTAERFLTDPFSQQPAARMYRTGDLGRYLPDGNIEYLGRNDDQVKIRGFRIELGEIDARLTKHPAVHEAVVTAREDIPGDKRLVAYYTLIPRQASVDIDNLRGWLQEQLPAYMIPVAYVRLDAMPLTPNGKLHRQALPAPESDLLISRGYEAPQGEIETQIAVIWQELLGVEQVGRHDNFFELGGHSLLAVSLIGRMRHIGLSADVKVLFSQPTLAALASAVGGSDEPGSDEVTVATNLITPGCQRITPDLLPLIKLTQEQIDLVVACVPGGAANVQDIYPLAPLQEGILYHHIAAEQGDPYVLQSQFAFDSRAHLDSFAQALQTVINRHDILRTSMHWESLDEPLQVVWRHVELSVEDVQLNPDLGDISRQLQERLDPRQMRLDIRQAPLMRLVCTLDTVNQRWLATLMFHHMILDHTALDQVRHEMQVCLLGQADQLGDSIPYRNYVAQARLGLNEQDHELFFKDMLGDIDEPTLPFGLHDVQGDGSAIDQARLMLDGGLSQRLRVQARQLGVSAASLIHLAFAQMLGRLSGREQVVFGTVLMGRMQSGEGAERALGMFINTLPLRVDLGKQGVRDGVKATHQRLTGLLGHENASLALAQRCSGVVAPAPLFSALLNYRHSSVAVTDTAMAAWDGMQSLGLDDEERTNYPLTLNVDDLGEGFSLTALVASSIGAKRVCGYMHTALETLLTALEQTPQASLQGLSILPAVEREQLLAGFNDTALDYPHEQTIHGMFEAQVERTPEAVAVVHGERRLTYRELNEQANRLAHALRKQGVEPDSRVGICVERGAEMVVGLLAILKAGGGYVPLDPAYPIERIAYMLQDSAPAAVLAQTATQGLLADVSVPVINLDLSDWQDGSVQNPQVAGLTSAHLAYLIYTSGSTGLPKGVMIEHRNTVNFLTWAHTAFDASALEKTLFSTSLNFDLAVYECFAPLTSGGSIKVVKNVLELQHGEHDIGLINTVPSALKALLEVDGLPTSVHTVNVAGEALKRSLVESLFENTGVQRLCNLYGPSETTTYSSWVAMDREDGFAPHIGKPVGNTQFYLLDEQQQLVPLGVAGEIYIGGAGVARGYLNRDDLTAERFLADPFSQQPAARMYRTGDLGRYSADGNIEYLGRNDDQVKIRGFRIELGEIDARLAKHPAVHEAVVTAREDVPGDKRLVAYYTLAVGHTALDGDSLRSHLQEKLPEYMVPAIYVLLEAMPLTPNGKLDRKALPAPDVDALSGRGYEAPEGETETQIAVIWQDLLGIARIGRHDNFFELGGHSLLAVSLIGRMRQSGLSSDVRALFSQPTLAALAAAVGGGKEIVVPANLIPERCEYITPDLLPLISLTQAQIDLVVAGVPDGAANVQDIYPLAPLQAGILYHHLSAEQGDPYVLQSQFAFESQERLDDFVVALRRVIQRHDILRTALAWEGLDEPVQVVWRHASLMRERLHPDPQGPDVSAQLHQRFDARHYRLDIRQAPMMRLIHAWDEPNQRWLALLLFHHLALDHTALDVLRHEMQACLLGQQAQLGEPVPYRNYVAQACLGLSREDHKAFFRDMLGDVDEPTLPFGLQDVQGDGHAIEEATRVLSAALNLRLRAQARQLGVSVASLAHLAWAQVLGKVSGKQDVVFGTVLMGRMQGGDGADRALGMFINTLPLRVAVGEQGVRAGVQATHARLTALLGHEHAFLALAQRCSGISAPTPLFSALLNYRHSAEARVSEQATLAWQGIETLGGEERTNYPLALNVDDLGDGFSLNVQVSGNVGAMRVCDYMETALEQLLLALEQDPEAPLNSIAILSAAEREQLLVGFNNTALDYPHQQTVHGLFEAQVRNNPEACAAIHDGVALSYTELNTRANRLARHLLGLGVQPGDSVAILLERSHDLLASQLAVLKCAAVYVPLDVNAPVERQAFMIEDSQASVLLTLSQMSLTTSTQRVDLDRLMLNGLDNDDLALAQSSESVAYIMYTSGSTGTPKGVLVPHRAISRLVINNGYADFNAQDRVAFASNPAFDASTLDVWAPLLNGGCVVVIGQHDLLSPLNFQRLLLEQSVTVLWMTAGLFHQYASGLGEAFSRLRYLIVGGDVLDPAVIARVLANNAPQHLLNGYGPTEATTFSATYEIVSVDNGSIPIGKPVGNTRLYVLDSQGLPVPLGVPGELYIGGQGVAKGYLNRDELSATQFVVDLFSEQIDALMYRTGDLVRWRADGNLEYLGRNDDQVKIRGFRVELGEIEARLAEHADVREAVVLCRQDVPGDKRLVAYVTAQQSENALDIEHLRNHLQGTLPDYMVPAAYVQLDALPLTANGKLDRKALPAPDAQSLINRGYEAPQGEVETLLAAIWADVLTVERVGRHDHFFELGGHSLLAVMLIERMRQVGLSADVRALFSQPTLAALAAAVGSGREIHVPANGITADCQRITPDMVPLANLDQVAIDRIVATVPGGIANVQDIYPLAPLQEGILYHHLSAERGDPYLLQSLFSFDSQEHVDDFARALQFVIQRHDILRTALVWEGLDEPMQVVWRQALLMRESFDADPHGSDMAAQLHQRFDARHHCLDIRQAPMMRLIHAWDEPNQRWLALLQFHHLVMDHTTLDVVRYEMQASLLGQEAQLGAAVPYRNYVAQARLGVSQDEHEVFFSDMLGDVDEPTLPFGLQQVHGDGHGIEEDQLAVGADLSRRLRVQARQLGVSAASLVHLAWARLLGQVSGRDDVVFGTVLLGRMQGGDGADRALGMFINTLPLRVTLGSRSVCESVREVHDKLTALLGHEHASLALAQRCSGVVAPAPLFSALLNYRHSSVAVTDEALTAWNGMQSLGDEERTNYPLTLNVDDQGEDFLLTVQTVPLIEAARICAYMQQTLNSLVDALEQAPQTPLHAISILPRKERTQLLEQWNEPGQHYANDTPIHQQFEAHAAERPDAVALVFEAQTLSYGELNARANQVAHRLLALGVRADDRVAICVERDPAMIIGLLGILKSGAGYVPLDPAYPPERLAYTLGDSTPVALLSQQSVQQALPVSQVPVIYLDDAGLQDESVDNPQISVKPDDLAYVIYTSGSTGLPKGVMVEHRNVARLFSATEDWFGFNEQDVWALFHSFAFDFSVWEIWGALLHGGRLLIVPQLVSRSPEDFYNLLCNAAVTVLNQTPSAFRQLITAQGENQQAHSLRQVIFGGEALETAMLKPWYARNVNAGTQLVNMYGITETTVHVTYYPLQPEDALRVGASPIGTRIPDLQLYLLDTCGEPVPVGVVGELYVGGAGVARGYLNREALTAERFIDNPFSTVPGTRLYRTGDLGRWLADGTLEYLGRNDEQVKIRGFRIELGEIEARLAEYPDVRDAVVLCREDVPGDKRLVAYVTTLHPESLLDIETLREHLQETLPQYMVPAAYVQLNALPLTANGKLDRKALPAPDRSALASRGYEAPEGDTEMAIARIWQDLLQLEQVGRHDHFFELGGHSLLAVKLIERMRQIDLVADVRVLFSQPTLSALAEAVGGKGAVEVPANLIPANCERITPDMLPLVSLSQDDIDRVVASVPGGLANVQDIYALAPLQEGILYHHLAAAEGDPYLQYALFAFDSLERLHSFAQALQGVIARHDILRTAVLWERLDAAVQVVWREAPLCLDEQLLDPADGDIAEQLLKRLDPRHTRLDIRQAPMLRIGYAQDTVNNRWLGMLLFHHLVDDATSLRILSSEIEAHMLGQQASLPPSVPYRNYVAQAMLGVSREEHEAFFRDMLGDIDEPTLPFGLQDVQGDGRGIEEARQSLDIDLSRRLRVQARQLGVSSASLYHLAWARVLGAVSGKEDVVFGTVLLGRLQGGAGSDRALGMFINTLPLRVTLGEQGVRSGLKATHARLSGLLAHEHASLVLAQRCSGVPASTPLFSALLNYRHVAAEVNQQTFDAWQGIDNLHGEERTNYPLTLSVNDESVGFSLTVQAIACIDAQRVCAYVQTALENLVSALEQSGEVPLAGLSVLPAAEREQLVLGLNATELDYPHEQTIHGLFEAQVERTPQALAVVHGEQRLTYRELNEQANRLANALRKQGVQPDSRVGICVERGAQMVVGLLAILKAGGGYVPLDPAYPAERISYILQDSAPAAVLVQAATRHLLAGVSVQAIDLDDQSAWQDEPVQNPDVEGLNSAHLAYLIYTSGSTGLPKGVMIEHRNTVNFLTWAHHAFNGSALERTLFSTSLNFDLAVYECFAPLTSGGSINVVKNVLELQHGEHDIGLVNTVPSALKALLEIDGLPESVHTVNVAGEALKRSLVENLFEKTGVQRLCNLYGPSETTTYSSWVAMDREDGFAAHIGRPVGNTRFYLLDEQQQLVPRGVPGEIYIGGAGVARGYLNRDDLTAERFLTDPFSLTPGARMYRTGDLGRYLPDGNIEYLGRNDDQVKIRGFRIELGEIDACLAKHPAVHEAVVMAREDVPGEIRLVAYFTPTDPAVITDSGSLRTHLQGLLPDYMLPAAYMPLDALPLTPNGKLDRNALPAPDSSAFASRAYEAPVGEVEIKLAALWAELLNVEKVGRHDHFFELGGHSLLAVTLIERMRQADLEADVRVLFGHPTLLQVAASVGQVKRVEVPQTKIPMLNRKRRI</sequence>
<dbReference type="eggNOG" id="COG1020">
    <property type="taxonomic scope" value="Bacteria"/>
</dbReference>
<comment type="similarity">
    <text evidence="2">Belongs to the ATP-dependent AMP-binding enzyme family.</text>
</comment>
<dbReference type="GO" id="GO:0044550">
    <property type="term" value="P:secondary metabolite biosynthetic process"/>
    <property type="evidence" value="ECO:0007669"/>
    <property type="project" value="UniProtKB-ARBA"/>
</dbReference>
<dbReference type="GO" id="GO:0043041">
    <property type="term" value="P:amino acid activation for nonribosomal peptide biosynthetic process"/>
    <property type="evidence" value="ECO:0007669"/>
    <property type="project" value="TreeGrafter"/>
</dbReference>
<dbReference type="InterPro" id="IPR025110">
    <property type="entry name" value="AMP-bd_C"/>
</dbReference>
<dbReference type="FunFam" id="3.40.50.980:FF:000001">
    <property type="entry name" value="Non-ribosomal peptide synthetase"/>
    <property type="match status" value="4"/>
</dbReference>
<evidence type="ECO:0000256" key="2">
    <source>
        <dbReference type="ARBA" id="ARBA00006432"/>
    </source>
</evidence>
<dbReference type="Proteomes" id="UP000000426">
    <property type="component" value="Chromosome"/>
</dbReference>
<dbReference type="SUPFAM" id="SSF56801">
    <property type="entry name" value="Acetyl-CoA synthetase-like"/>
    <property type="match status" value="5"/>
</dbReference>
<dbReference type="Gene3D" id="1.10.10.1830">
    <property type="entry name" value="Non-ribosomal peptide synthase, adenylation domain"/>
    <property type="match status" value="1"/>
</dbReference>
<evidence type="ECO:0000313" key="6">
    <source>
        <dbReference type="EMBL" id="AAY37654.1"/>
    </source>
</evidence>